<dbReference type="InterPro" id="IPR036188">
    <property type="entry name" value="FAD/NAD-bd_sf"/>
</dbReference>
<proteinExistence type="predicted"/>
<dbReference type="Gene3D" id="3.30.70.20">
    <property type="match status" value="1"/>
</dbReference>
<dbReference type="AlphaFoldDB" id="A0A3B0ZA69"/>
<dbReference type="InterPro" id="IPR017896">
    <property type="entry name" value="4Fe4S_Fe-S-bd"/>
</dbReference>
<dbReference type="PRINTS" id="PR00368">
    <property type="entry name" value="FADPNR"/>
</dbReference>
<organism evidence="5">
    <name type="scientific">hydrothermal vent metagenome</name>
    <dbReference type="NCBI Taxonomy" id="652676"/>
    <lineage>
        <taxon>unclassified sequences</taxon>
        <taxon>metagenomes</taxon>
        <taxon>ecological metagenomes</taxon>
    </lineage>
</organism>
<dbReference type="SUPFAM" id="SSF54862">
    <property type="entry name" value="4Fe-4S ferredoxins"/>
    <property type="match status" value="1"/>
</dbReference>
<reference evidence="5" key="1">
    <citation type="submission" date="2018-06" db="EMBL/GenBank/DDBJ databases">
        <authorList>
            <person name="Zhirakovskaya E."/>
        </authorList>
    </citation>
    <scope>NUCLEOTIDE SEQUENCE</scope>
</reference>
<dbReference type="PROSITE" id="PS51379">
    <property type="entry name" value="4FE4S_FER_2"/>
    <property type="match status" value="2"/>
</dbReference>
<name>A0A3B0ZA69_9ZZZZ</name>
<dbReference type="PANTHER" id="PTHR48105">
    <property type="entry name" value="THIOREDOXIN REDUCTASE 1-RELATED-RELATED"/>
    <property type="match status" value="1"/>
</dbReference>
<dbReference type="EC" id="1.8.1.9" evidence="5"/>
<feature type="domain" description="4Fe-4S ferredoxin-type" evidence="4">
    <location>
        <begin position="50"/>
        <end position="80"/>
    </location>
</feature>
<dbReference type="GO" id="GO:0004791">
    <property type="term" value="F:thioredoxin-disulfide reductase (NADPH) activity"/>
    <property type="evidence" value="ECO:0007669"/>
    <property type="project" value="UniProtKB-EC"/>
</dbReference>
<keyword evidence="3" id="KW-1133">Transmembrane helix</keyword>
<dbReference type="Pfam" id="PF13237">
    <property type="entry name" value="Fer4_10"/>
    <property type="match status" value="1"/>
</dbReference>
<dbReference type="Pfam" id="PF13738">
    <property type="entry name" value="Pyr_redox_3"/>
    <property type="match status" value="1"/>
</dbReference>
<accession>A0A3B0ZA69</accession>
<dbReference type="InterPro" id="IPR017900">
    <property type="entry name" value="4Fe4S_Fe_S_CS"/>
</dbReference>
<evidence type="ECO:0000256" key="1">
    <source>
        <dbReference type="ARBA" id="ARBA00022630"/>
    </source>
</evidence>
<dbReference type="PROSITE" id="PS00198">
    <property type="entry name" value="4FE4S_FER_1"/>
    <property type="match status" value="1"/>
</dbReference>
<dbReference type="EMBL" id="UOFK01000122">
    <property type="protein sequence ID" value="VAW77566.1"/>
    <property type="molecule type" value="Genomic_DNA"/>
</dbReference>
<evidence type="ECO:0000256" key="2">
    <source>
        <dbReference type="ARBA" id="ARBA00023002"/>
    </source>
</evidence>
<gene>
    <name evidence="5" type="ORF">MNBD_GAMMA13-1814</name>
</gene>
<sequence length="436" mass="47233">MADLPIHFFYLFPLLLILLWYGARKYRRHKESVSLRDENLKAGLTEPSSLHPIVDYKLCIGCGACVSACPEGNVLGLVNGIAELINATHCIGHSACKLACPFDAITLVFGTEKRGMDIPTIKPDFETNLKGVFIAGELGGMGLIRNACEQGRQAMESICKYPGVGDSSGDLLDVLIVGAGPAGITASLGAMESKLKSVTIEQESFGGTVSHFPRGKLVMTAPVKLPIVGNSPFTETTKEKLLEYWEDIKDKTGLDIQYLERLEGIEPEDDFYRVTSSKNSYLTRTILLALGRRGTPRKLGVPGEDVPKVVYRLIDPAQYAGQRVLVVGGGDSALEAATSIADEPDSTVTLSYRSEAFSRAKEKNRQKVEQAEAEGRLKVLFKSNVTEVSEKQVTLDQKGETITLDNDAIIVSAGGILPTPFLKKIGIEVETKHGSS</sequence>
<feature type="transmembrane region" description="Helical" evidence="3">
    <location>
        <begin position="6"/>
        <end position="23"/>
    </location>
</feature>
<dbReference type="Gene3D" id="3.50.50.60">
    <property type="entry name" value="FAD/NAD(P)-binding domain"/>
    <property type="match status" value="2"/>
</dbReference>
<keyword evidence="3" id="KW-0472">Membrane</keyword>
<keyword evidence="2 5" id="KW-0560">Oxidoreductase</keyword>
<dbReference type="InterPro" id="IPR050097">
    <property type="entry name" value="Ferredoxin-NADP_redctase_2"/>
</dbReference>
<evidence type="ECO:0000256" key="3">
    <source>
        <dbReference type="SAM" id="Phobius"/>
    </source>
</evidence>
<dbReference type="PRINTS" id="PR00469">
    <property type="entry name" value="PNDRDTASEII"/>
</dbReference>
<feature type="domain" description="4Fe-4S ferredoxin-type" evidence="4">
    <location>
        <begin position="81"/>
        <end position="110"/>
    </location>
</feature>
<protein>
    <submittedName>
        <fullName evidence="5">Thioredoxin reductase</fullName>
        <ecNumber evidence="5">1.8.1.9</ecNumber>
    </submittedName>
</protein>
<keyword evidence="1" id="KW-0285">Flavoprotein</keyword>
<evidence type="ECO:0000259" key="4">
    <source>
        <dbReference type="PROSITE" id="PS51379"/>
    </source>
</evidence>
<keyword evidence="3" id="KW-0812">Transmembrane</keyword>
<dbReference type="SUPFAM" id="SSF51905">
    <property type="entry name" value="FAD/NAD(P)-binding domain"/>
    <property type="match status" value="1"/>
</dbReference>
<evidence type="ECO:0000313" key="5">
    <source>
        <dbReference type="EMBL" id="VAW77566.1"/>
    </source>
</evidence>